<dbReference type="GO" id="GO:0005829">
    <property type="term" value="C:cytosol"/>
    <property type="evidence" value="ECO:0007669"/>
    <property type="project" value="TreeGrafter"/>
</dbReference>
<dbReference type="PANTHER" id="PTHR10728:SF33">
    <property type="entry name" value="LYSOPHOSPHOLIPASE 1-RELATED"/>
    <property type="match status" value="1"/>
</dbReference>
<dbReference type="EMBL" id="PKSM01000016">
    <property type="protein sequence ID" value="POW21807.1"/>
    <property type="molecule type" value="Genomic_DNA"/>
</dbReference>
<dbReference type="PANTHER" id="PTHR10728">
    <property type="entry name" value="CYTOSOLIC PHOSPHOLIPASE A2"/>
    <property type="match status" value="1"/>
</dbReference>
<dbReference type="InterPro" id="IPR002642">
    <property type="entry name" value="LysoPLipase_cat_dom"/>
</dbReference>
<dbReference type="PROSITE" id="PS51210">
    <property type="entry name" value="PLA2C"/>
    <property type="match status" value="2"/>
</dbReference>
<evidence type="ECO:0000256" key="9">
    <source>
        <dbReference type="RuleBase" id="RU362103"/>
    </source>
</evidence>
<keyword evidence="7" id="KW-0325">Glycoprotein</keyword>
<feature type="signal peptide" evidence="9">
    <location>
        <begin position="1"/>
        <end position="33"/>
    </location>
</feature>
<comment type="catalytic activity">
    <reaction evidence="9">
        <text>a 1-acyl-sn-glycero-3-phosphocholine + H2O = sn-glycerol 3-phosphocholine + a fatty acid + H(+)</text>
        <dbReference type="Rhea" id="RHEA:15177"/>
        <dbReference type="ChEBI" id="CHEBI:15377"/>
        <dbReference type="ChEBI" id="CHEBI:15378"/>
        <dbReference type="ChEBI" id="CHEBI:16870"/>
        <dbReference type="ChEBI" id="CHEBI:28868"/>
        <dbReference type="ChEBI" id="CHEBI:58168"/>
        <dbReference type="EC" id="3.1.1.5"/>
    </reaction>
</comment>
<evidence type="ECO:0000313" key="12">
    <source>
        <dbReference type="Proteomes" id="UP000238274"/>
    </source>
</evidence>
<evidence type="ECO:0000256" key="7">
    <source>
        <dbReference type="ARBA" id="ARBA00023180"/>
    </source>
</evidence>
<dbReference type="GO" id="GO:0004622">
    <property type="term" value="F:phosphatidylcholine lysophospholipase activity"/>
    <property type="evidence" value="ECO:0007669"/>
    <property type="project" value="UniProtKB-EC"/>
</dbReference>
<reference evidence="11 12" key="1">
    <citation type="submission" date="2017-12" db="EMBL/GenBank/DDBJ databases">
        <title>Gene loss provides genomic basis for host adaptation in cereal stripe rust fungi.</title>
        <authorList>
            <person name="Xia C."/>
        </authorList>
    </citation>
    <scope>NUCLEOTIDE SEQUENCE [LARGE SCALE GENOMIC DNA]</scope>
    <source>
        <strain evidence="11 12">93TX-2</strain>
    </source>
</reference>
<evidence type="ECO:0000256" key="3">
    <source>
        <dbReference type="ARBA" id="ARBA00022729"/>
    </source>
</evidence>
<sequence>MARGFAQMSPTYLPSIIALFLLCLLDLCVKVSSEVLTASVPSYAPVTVECPEQPLLRLAGSAIGRNQTLSQAEANFRKGRRSVINPLWRQFFTNGPGRATGYGSTLFPTQNQEDWPVLGIAHSGGGLRASLYAAGVMQAFDARTTSSPVRGVYPLATYVTGLSGGSWLVASAAANNYPPVPEMVSGWDLEKDMVLPGGINVLRSTQFLDAIHDTVRLKQKAGYSVSLTDQWGRALSYHFLPGTTNENFYTNSPTTAHGAGLLFSGLKSTRRMQEFQIPLPIVVSNHKPLDESATNPSNVPVSGETYVPLSAPVYEVSPFEFGSYDPQLSAFIPTEFIGTSLNAGKPYVASPKARKIDLKNICVRGYDQLSFIIGSSATLFNAITGVPVQYTSVMSMMARKLSGVSLDKSLTARWPNPFMGVSGPSGFDRSRSNELLIVDGGENGENIPLNPLLTPARQIDVILAADASKDSNSTGVNGEGWPNGSSMINTFLRVTRVLPAGTANFPPVPLDTKIWEQRGFTSRPAFFGCEAPSKQGNGGYPLVIYLPNSPTPSLPQTNYSTYKLSYSKNETSSFLSSAEDSNRQGDADWPTCLSCALIDRARNRKGVPRRTTLFSSPILALCYVFLSQKDAQVSSQALTASVASYAPIMSECPSDQNILRLAGSPTGRNQTLSQGEEDFRRGRQSVTAPLWREFFTNGPGKDAGYQSTPLMDQKQQDWPVLGIAYSGGGLRAALHAAGVMQALDARTSSSPGPWGTSTGLVCICLDWMVGSAAANDYPIASELVSGWELEKDLVLPGGYNPIRNAQFLDHIHDTAKLKKDAGFNISLSDVWGRAVGYHFLPGTTSDDFYTNSPATAHGAGDLFSGLRNMKSFQEFNVPLPIVVTGTTRRQSKFYFRHGGHLDSSLRPRYEVSPFEFGSYDPQLSAFIPTEFLGTSLSSGRPWIPSTLKKSLQTDLKKSCVRGFDQLSFIMGSSATVFNVVTGMPATYNAVFKKMIQRIADKALDGSITARYPNPFKGVSGPMGFDRSSSDELVIVDGGENGENIPINPLLTPARQVDVILAVDASGDSTSSGPNGSGWPNGKGMINTYLRVHKVLPAGTADFPPVPLDTALLLRPEQHDLKLRDNFLSLRQGTPRVQHFLAVMPRARKEMVDIHCPSQSGYLTNTSTFKLQYSKEDANSFLNSVRETTTKPRIDNKVDNDWPTCLSCGLIDRSRNRSGIPRSSSCENCFKRYCYADDGN</sequence>
<name>A0A2S4WJD6_9BASI</name>
<organism evidence="11 12">
    <name type="scientific">Puccinia striiformis</name>
    <dbReference type="NCBI Taxonomy" id="27350"/>
    <lineage>
        <taxon>Eukaryota</taxon>
        <taxon>Fungi</taxon>
        <taxon>Dikarya</taxon>
        <taxon>Basidiomycota</taxon>
        <taxon>Pucciniomycotina</taxon>
        <taxon>Pucciniomycetes</taxon>
        <taxon>Pucciniales</taxon>
        <taxon>Pucciniaceae</taxon>
        <taxon>Puccinia</taxon>
    </lineage>
</organism>
<dbReference type="GO" id="GO:0004623">
    <property type="term" value="F:phospholipase A2 activity"/>
    <property type="evidence" value="ECO:0007669"/>
    <property type="project" value="TreeGrafter"/>
</dbReference>
<reference evidence="12" key="2">
    <citation type="journal article" date="2018" name="BMC Genomics">
        <title>Genomic insights into host adaptation between the wheat stripe rust pathogen (Puccinia striiformis f. sp. tritici) and the barley stripe rust pathogen (Puccinia striiformis f. sp. hordei).</title>
        <authorList>
            <person name="Xia C."/>
            <person name="Wang M."/>
            <person name="Yin C."/>
            <person name="Cornejo O.E."/>
            <person name="Hulbert S.H."/>
            <person name="Chen X."/>
        </authorList>
    </citation>
    <scope>NUCLEOTIDE SEQUENCE [LARGE SCALE GENOMIC DNA]</scope>
    <source>
        <strain evidence="12">93TX-2</strain>
    </source>
</reference>
<dbReference type="InterPro" id="IPR016035">
    <property type="entry name" value="Acyl_Trfase/lysoPLipase"/>
</dbReference>
<gene>
    <name evidence="11" type="ORF">PSHT_01932</name>
</gene>
<evidence type="ECO:0000256" key="5">
    <source>
        <dbReference type="ARBA" id="ARBA00022963"/>
    </source>
</evidence>
<evidence type="ECO:0000256" key="1">
    <source>
        <dbReference type="ARBA" id="ARBA00008780"/>
    </source>
</evidence>
<dbReference type="VEuPathDB" id="FungiDB:PSHT_01932"/>
<accession>A0A2S4WJD6</accession>
<proteinExistence type="inferred from homology"/>
<evidence type="ECO:0000256" key="8">
    <source>
        <dbReference type="PROSITE-ProRule" id="PRU00555"/>
    </source>
</evidence>
<dbReference type="FunFam" id="3.40.1090.10:FF:000010">
    <property type="entry name" value="Lysophospholipase"/>
    <property type="match status" value="1"/>
</dbReference>
<evidence type="ECO:0000259" key="10">
    <source>
        <dbReference type="PROSITE" id="PS51210"/>
    </source>
</evidence>
<feature type="chain" id="PRO_5015372616" description="Lysophospholipase" evidence="9">
    <location>
        <begin position="34"/>
        <end position="1239"/>
    </location>
</feature>
<dbReference type="Pfam" id="PF01735">
    <property type="entry name" value="PLA2_B"/>
    <property type="match status" value="2"/>
</dbReference>
<keyword evidence="6 8" id="KW-0443">Lipid metabolism</keyword>
<comment type="caution">
    <text evidence="11">The sequence shown here is derived from an EMBL/GenBank/DDBJ whole genome shotgun (WGS) entry which is preliminary data.</text>
</comment>
<keyword evidence="5 8" id="KW-0442">Lipid degradation</keyword>
<dbReference type="EC" id="3.1.1.5" evidence="2 9"/>
<dbReference type="AlphaFoldDB" id="A0A2S4WJD6"/>
<feature type="domain" description="PLA2c" evidence="10">
    <location>
        <begin position="651"/>
        <end position="1239"/>
    </location>
</feature>
<comment type="similarity">
    <text evidence="1 9">Belongs to the lysophospholipase family.</text>
</comment>
<dbReference type="SUPFAM" id="SSF52151">
    <property type="entry name" value="FabD/lysophospholipase-like"/>
    <property type="match status" value="2"/>
</dbReference>
<feature type="domain" description="PLA2c" evidence="10">
    <location>
        <begin position="49"/>
        <end position="628"/>
    </location>
</feature>
<evidence type="ECO:0000313" key="11">
    <source>
        <dbReference type="EMBL" id="POW21807.1"/>
    </source>
</evidence>
<dbReference type="VEuPathDB" id="FungiDB:PSTT_11267"/>
<evidence type="ECO:0000256" key="4">
    <source>
        <dbReference type="ARBA" id="ARBA00022801"/>
    </source>
</evidence>
<keyword evidence="12" id="KW-1185">Reference proteome</keyword>
<reference evidence="12" key="3">
    <citation type="journal article" date="2018" name="Mol. Plant Microbe Interact.">
        <title>Genome sequence resources for the wheat stripe rust pathogen (Puccinia striiformis f. sp. tritici) and the barley stripe rust pathogen (Puccinia striiformis f. sp. hordei).</title>
        <authorList>
            <person name="Xia C."/>
            <person name="Wang M."/>
            <person name="Yin C."/>
            <person name="Cornejo O.E."/>
            <person name="Hulbert S.H."/>
            <person name="Chen X."/>
        </authorList>
    </citation>
    <scope>NUCLEOTIDE SEQUENCE [LARGE SCALE GENOMIC DNA]</scope>
    <source>
        <strain evidence="12">93TX-2</strain>
    </source>
</reference>
<dbReference type="SMART" id="SM00022">
    <property type="entry name" value="PLAc"/>
    <property type="match status" value="2"/>
</dbReference>
<protein>
    <recommendedName>
        <fullName evidence="2 9">Lysophospholipase</fullName>
        <ecNumber evidence="2 9">3.1.1.5</ecNumber>
    </recommendedName>
</protein>
<dbReference type="Proteomes" id="UP000238274">
    <property type="component" value="Unassembled WGS sequence"/>
</dbReference>
<evidence type="ECO:0000256" key="2">
    <source>
        <dbReference type="ARBA" id="ARBA00013274"/>
    </source>
</evidence>
<evidence type="ECO:0000256" key="6">
    <source>
        <dbReference type="ARBA" id="ARBA00023098"/>
    </source>
</evidence>
<keyword evidence="3 9" id="KW-0732">Signal</keyword>
<dbReference type="GO" id="GO:0046475">
    <property type="term" value="P:glycerophospholipid catabolic process"/>
    <property type="evidence" value="ECO:0007669"/>
    <property type="project" value="TreeGrafter"/>
</dbReference>
<dbReference type="Gene3D" id="3.40.1090.10">
    <property type="entry name" value="Cytosolic phospholipase A2 catalytic domain"/>
    <property type="match status" value="2"/>
</dbReference>
<dbReference type="OrthoDB" id="4084751at2759"/>
<keyword evidence="4 8" id="KW-0378">Hydrolase</keyword>